<name>A0A5S5BXR1_9BACL</name>
<dbReference type="OrthoDB" id="1682087at2"/>
<protein>
    <submittedName>
        <fullName evidence="1">Uncharacterized protein</fullName>
    </submittedName>
</protein>
<evidence type="ECO:0000313" key="1">
    <source>
        <dbReference type="EMBL" id="TYP71951.1"/>
    </source>
</evidence>
<dbReference type="EMBL" id="VNHS01000009">
    <property type="protein sequence ID" value="TYP71951.1"/>
    <property type="molecule type" value="Genomic_DNA"/>
</dbReference>
<reference evidence="1 2" key="1">
    <citation type="submission" date="2019-07" db="EMBL/GenBank/DDBJ databases">
        <title>Genomic Encyclopedia of Type Strains, Phase III (KMG-III): the genomes of soil and plant-associated and newly described type strains.</title>
        <authorList>
            <person name="Whitman W."/>
        </authorList>
    </citation>
    <scope>NUCLEOTIDE SEQUENCE [LARGE SCALE GENOMIC DNA]</scope>
    <source>
        <strain evidence="1 2">BL24</strain>
    </source>
</reference>
<dbReference type="AlphaFoldDB" id="A0A5S5BXR1"/>
<comment type="caution">
    <text evidence="1">The sequence shown here is derived from an EMBL/GenBank/DDBJ whole genome shotgun (WGS) entry which is preliminary data.</text>
</comment>
<dbReference type="Proteomes" id="UP000323257">
    <property type="component" value="Unassembled WGS sequence"/>
</dbReference>
<proteinExistence type="predicted"/>
<evidence type="ECO:0000313" key="2">
    <source>
        <dbReference type="Proteomes" id="UP000323257"/>
    </source>
</evidence>
<keyword evidence="2" id="KW-1185">Reference proteome</keyword>
<accession>A0A5S5BXR1</accession>
<organism evidence="1 2">
    <name type="scientific">Paenibacillus methanolicus</name>
    <dbReference type="NCBI Taxonomy" id="582686"/>
    <lineage>
        <taxon>Bacteria</taxon>
        <taxon>Bacillati</taxon>
        <taxon>Bacillota</taxon>
        <taxon>Bacilli</taxon>
        <taxon>Bacillales</taxon>
        <taxon>Paenibacillaceae</taxon>
        <taxon>Paenibacillus</taxon>
    </lineage>
</organism>
<gene>
    <name evidence="1" type="ORF">BCM02_109230</name>
</gene>
<dbReference type="RefSeq" id="WP_148931558.1">
    <property type="nucleotide sequence ID" value="NZ_VNHS01000009.1"/>
</dbReference>
<sequence>MQAFSYFIDRGSGRYDPFMSYEIAPDECYARQLCTYLVAGERQFKLLANEMDGDTELLILEEIGANAAYPDENHYRGQGIFIEFRQPSRSGMLLATLPCATHFDVIRYLLKDVVEVPGHGQMYTTSAEVDENRGCYVIYVRGLQEPDPDMRASTRF</sequence>